<gene>
    <name evidence="8" type="ORF">SAMN06265370_11070</name>
</gene>
<dbReference type="AlphaFoldDB" id="A0A238XAH9"/>
<dbReference type="SUPFAM" id="SSF103481">
    <property type="entry name" value="Multidrug resistance efflux transporter EmrE"/>
    <property type="match status" value="2"/>
</dbReference>
<accession>A0A238XAH9</accession>
<feature type="transmembrane region" description="Helical" evidence="6">
    <location>
        <begin position="68"/>
        <end position="89"/>
    </location>
</feature>
<sequence>MTRLVLPLLGLVVIGAAWGGTQPLGKIAVSEGYRHFGLLFWQTLIGTVVLGGICFLRGQRLPLGPAYLRLYLILALVGSVLPGIASYSAAVHLPAGVLSILLSSIPLLAFPMAIALGNDQFRYRRLIGLGLGLSGVALLVLPESSLPDPAQSVWIPVALISSAFYAFESNFVARWGTMDLGPFRVIWGASLVGMCLTLPLALISGQFIDPRGTWGAPDYALVASSLLHVGAYSGYVWLVGAAGSVFAVQVSYFVTLFGVIWAMLFLGEAYSAFFWAALAVMLGGLALVQPRPRAPLVNAAPLSQNVRVRGQGRQPKCNSSS</sequence>
<keyword evidence="4 6" id="KW-1133">Transmembrane helix</keyword>
<dbReference type="Proteomes" id="UP000198417">
    <property type="component" value="Unassembled WGS sequence"/>
</dbReference>
<dbReference type="InterPro" id="IPR000620">
    <property type="entry name" value="EamA_dom"/>
</dbReference>
<organism evidence="8 9">
    <name type="scientific">Puniceibacterium sediminis</name>
    <dbReference type="NCBI Taxonomy" id="1608407"/>
    <lineage>
        <taxon>Bacteria</taxon>
        <taxon>Pseudomonadati</taxon>
        <taxon>Pseudomonadota</taxon>
        <taxon>Alphaproteobacteria</taxon>
        <taxon>Rhodobacterales</taxon>
        <taxon>Paracoccaceae</taxon>
        <taxon>Puniceibacterium</taxon>
    </lineage>
</organism>
<evidence type="ECO:0000256" key="4">
    <source>
        <dbReference type="ARBA" id="ARBA00022989"/>
    </source>
</evidence>
<dbReference type="InterPro" id="IPR037185">
    <property type="entry name" value="EmrE-like"/>
</dbReference>
<keyword evidence="3 6" id="KW-0812">Transmembrane</keyword>
<comment type="similarity">
    <text evidence="2">Belongs to the EamA transporter family.</text>
</comment>
<comment type="subcellular location">
    <subcellularLocation>
        <location evidence="1">Membrane</location>
        <topology evidence="1">Multi-pass membrane protein</topology>
    </subcellularLocation>
</comment>
<keyword evidence="5 6" id="KW-0472">Membrane</keyword>
<feature type="transmembrane region" description="Helical" evidence="6">
    <location>
        <begin position="153"/>
        <end position="173"/>
    </location>
</feature>
<dbReference type="PANTHER" id="PTHR32322">
    <property type="entry name" value="INNER MEMBRANE TRANSPORTER"/>
    <property type="match status" value="1"/>
</dbReference>
<dbReference type="GO" id="GO:0016020">
    <property type="term" value="C:membrane"/>
    <property type="evidence" value="ECO:0007669"/>
    <property type="project" value="UniProtKB-SubCell"/>
</dbReference>
<reference evidence="8 9" key="1">
    <citation type="submission" date="2017-06" db="EMBL/GenBank/DDBJ databases">
        <authorList>
            <person name="Kim H.J."/>
            <person name="Triplett B.A."/>
        </authorList>
    </citation>
    <scope>NUCLEOTIDE SEQUENCE [LARGE SCALE GENOMIC DNA]</scope>
    <source>
        <strain evidence="8 9">DSM 29052</strain>
    </source>
</reference>
<dbReference type="Pfam" id="PF00892">
    <property type="entry name" value="EamA"/>
    <property type="match status" value="2"/>
</dbReference>
<dbReference type="RefSeq" id="WP_089270800.1">
    <property type="nucleotide sequence ID" value="NZ_FZNN01000010.1"/>
</dbReference>
<name>A0A238XAH9_9RHOB</name>
<feature type="transmembrane region" description="Helical" evidence="6">
    <location>
        <begin position="272"/>
        <end position="288"/>
    </location>
</feature>
<feature type="transmembrane region" description="Helical" evidence="6">
    <location>
        <begin position="123"/>
        <end position="141"/>
    </location>
</feature>
<feature type="transmembrane region" description="Helical" evidence="6">
    <location>
        <begin position="245"/>
        <end position="266"/>
    </location>
</feature>
<proteinExistence type="inferred from homology"/>
<feature type="transmembrane region" description="Helical" evidence="6">
    <location>
        <begin position="35"/>
        <end position="56"/>
    </location>
</feature>
<evidence type="ECO:0000256" key="6">
    <source>
        <dbReference type="SAM" id="Phobius"/>
    </source>
</evidence>
<feature type="domain" description="EamA" evidence="7">
    <location>
        <begin position="9"/>
        <end position="140"/>
    </location>
</feature>
<evidence type="ECO:0000256" key="1">
    <source>
        <dbReference type="ARBA" id="ARBA00004141"/>
    </source>
</evidence>
<evidence type="ECO:0000313" key="8">
    <source>
        <dbReference type="EMBL" id="SNR56045.1"/>
    </source>
</evidence>
<keyword evidence="9" id="KW-1185">Reference proteome</keyword>
<dbReference type="PANTHER" id="PTHR32322:SF2">
    <property type="entry name" value="EAMA DOMAIN-CONTAINING PROTEIN"/>
    <property type="match status" value="1"/>
</dbReference>
<evidence type="ECO:0000256" key="3">
    <source>
        <dbReference type="ARBA" id="ARBA00022692"/>
    </source>
</evidence>
<evidence type="ECO:0000259" key="7">
    <source>
        <dbReference type="Pfam" id="PF00892"/>
    </source>
</evidence>
<feature type="transmembrane region" description="Helical" evidence="6">
    <location>
        <begin position="219"/>
        <end position="238"/>
    </location>
</feature>
<dbReference type="InterPro" id="IPR050638">
    <property type="entry name" value="AA-Vitamin_Transporters"/>
</dbReference>
<feature type="domain" description="EamA" evidence="7">
    <location>
        <begin position="154"/>
        <end position="288"/>
    </location>
</feature>
<dbReference type="EMBL" id="FZNN01000010">
    <property type="protein sequence ID" value="SNR56045.1"/>
    <property type="molecule type" value="Genomic_DNA"/>
</dbReference>
<feature type="transmembrane region" description="Helical" evidence="6">
    <location>
        <begin position="95"/>
        <end position="116"/>
    </location>
</feature>
<evidence type="ECO:0000256" key="5">
    <source>
        <dbReference type="ARBA" id="ARBA00023136"/>
    </source>
</evidence>
<evidence type="ECO:0000256" key="2">
    <source>
        <dbReference type="ARBA" id="ARBA00007362"/>
    </source>
</evidence>
<evidence type="ECO:0000313" key="9">
    <source>
        <dbReference type="Proteomes" id="UP000198417"/>
    </source>
</evidence>
<protein>
    <submittedName>
        <fullName evidence="8">Permease of the drug/metabolite transporter (DMT) superfamily</fullName>
    </submittedName>
</protein>
<feature type="transmembrane region" description="Helical" evidence="6">
    <location>
        <begin position="185"/>
        <end position="207"/>
    </location>
</feature>
<dbReference type="OrthoDB" id="8688375at2"/>